<evidence type="ECO:0000256" key="1">
    <source>
        <dbReference type="ARBA" id="ARBA00023015"/>
    </source>
</evidence>
<dbReference type="EMBL" id="CADCTQ010000366">
    <property type="protein sequence ID" value="CAA9288375.1"/>
    <property type="molecule type" value="Genomic_DNA"/>
</dbReference>
<dbReference type="GO" id="GO:0043565">
    <property type="term" value="F:sequence-specific DNA binding"/>
    <property type="evidence" value="ECO:0007669"/>
    <property type="project" value="InterPro"/>
</dbReference>
<keyword evidence="2" id="KW-0238">DNA-binding</keyword>
<gene>
    <name evidence="5" type="ORF">AVDCRST_MAG56-4351</name>
</gene>
<dbReference type="AlphaFoldDB" id="A0A6J4JVI9"/>
<dbReference type="PROSITE" id="PS01124">
    <property type="entry name" value="HTH_ARAC_FAMILY_2"/>
    <property type="match status" value="1"/>
</dbReference>
<dbReference type="Pfam" id="PF12833">
    <property type="entry name" value="HTH_18"/>
    <property type="match status" value="1"/>
</dbReference>
<dbReference type="PANTHER" id="PTHR43280">
    <property type="entry name" value="ARAC-FAMILY TRANSCRIPTIONAL REGULATOR"/>
    <property type="match status" value="1"/>
</dbReference>
<evidence type="ECO:0000313" key="5">
    <source>
        <dbReference type="EMBL" id="CAA9288375.1"/>
    </source>
</evidence>
<reference evidence="5" key="1">
    <citation type="submission" date="2020-02" db="EMBL/GenBank/DDBJ databases">
        <authorList>
            <person name="Meier V. D."/>
        </authorList>
    </citation>
    <scope>NUCLEOTIDE SEQUENCE</scope>
    <source>
        <strain evidence="5">AVDCRST_MAG56</strain>
    </source>
</reference>
<proteinExistence type="predicted"/>
<keyword evidence="1" id="KW-0805">Transcription regulation</keyword>
<evidence type="ECO:0000256" key="3">
    <source>
        <dbReference type="ARBA" id="ARBA00023163"/>
    </source>
</evidence>
<feature type="domain" description="HTH araC/xylS-type" evidence="4">
    <location>
        <begin position="185"/>
        <end position="283"/>
    </location>
</feature>
<dbReference type="InterPro" id="IPR011051">
    <property type="entry name" value="RmlC_Cupin_sf"/>
</dbReference>
<dbReference type="InterPro" id="IPR018060">
    <property type="entry name" value="HTH_AraC"/>
</dbReference>
<protein>
    <recommendedName>
        <fullName evidence="4">HTH araC/xylS-type domain-containing protein</fullName>
    </recommendedName>
</protein>
<accession>A0A6J4JVI9</accession>
<evidence type="ECO:0000259" key="4">
    <source>
        <dbReference type="PROSITE" id="PS01124"/>
    </source>
</evidence>
<dbReference type="Gene3D" id="1.10.10.60">
    <property type="entry name" value="Homeodomain-like"/>
    <property type="match status" value="2"/>
</dbReference>
<name>A0A6J4JVI9_9SPHI</name>
<organism evidence="5">
    <name type="scientific">uncultured Cytophagales bacterium</name>
    <dbReference type="NCBI Taxonomy" id="158755"/>
    <lineage>
        <taxon>Bacteria</taxon>
        <taxon>Pseudomonadati</taxon>
        <taxon>Bacteroidota</taxon>
        <taxon>Sphingobacteriia</taxon>
        <taxon>Sphingobacteriales</taxon>
        <taxon>environmental samples</taxon>
    </lineage>
</organism>
<sequence>MTPRYHQIPNLAGSFSALEKHPPLFEAPWHCHREYELVLILNCHGKRFVGDHHADFGAAELLLIGPDLPHHWKSDLEADELNRLDARVLVAHFSERFLGKSFFEMPEAQPVKELLERAKRGLLFNPAVALHYRQPLLELVYAEGFDRIVLLLSILNGLSKARECTTLASNGFVAGSASPQKDRMRQVLDYVTNHFQGDIALEDVAGVANMAVPAFCRYFKQHKGKTFYHFLREVRIGHACRLLIADRLPVARIGHACGFNNLSNFNRQFKEVTGMQPLAYKKQYTLPGS</sequence>
<dbReference type="SMART" id="SM00342">
    <property type="entry name" value="HTH_ARAC"/>
    <property type="match status" value="1"/>
</dbReference>
<dbReference type="GO" id="GO:0003700">
    <property type="term" value="F:DNA-binding transcription factor activity"/>
    <property type="evidence" value="ECO:0007669"/>
    <property type="project" value="InterPro"/>
</dbReference>
<dbReference type="SUPFAM" id="SSF46689">
    <property type="entry name" value="Homeodomain-like"/>
    <property type="match status" value="2"/>
</dbReference>
<evidence type="ECO:0000256" key="2">
    <source>
        <dbReference type="ARBA" id="ARBA00023125"/>
    </source>
</evidence>
<dbReference type="SUPFAM" id="SSF51182">
    <property type="entry name" value="RmlC-like cupins"/>
    <property type="match status" value="1"/>
</dbReference>
<dbReference type="InterPro" id="IPR009057">
    <property type="entry name" value="Homeodomain-like_sf"/>
</dbReference>
<keyword evidence="3" id="KW-0804">Transcription</keyword>
<dbReference type="PANTHER" id="PTHR43280:SF27">
    <property type="entry name" value="TRANSCRIPTIONAL REGULATOR MTLR"/>
    <property type="match status" value="1"/>
</dbReference>